<evidence type="ECO:0000313" key="2">
    <source>
        <dbReference type="Proteomes" id="UP000229366"/>
    </source>
</evidence>
<organism evidence="1 2">
    <name type="scientific">Polynucleobacter brandtiae</name>
    <dbReference type="NCBI Taxonomy" id="1938816"/>
    <lineage>
        <taxon>Bacteria</taxon>
        <taxon>Pseudomonadati</taxon>
        <taxon>Pseudomonadota</taxon>
        <taxon>Betaproteobacteria</taxon>
        <taxon>Burkholderiales</taxon>
        <taxon>Burkholderiaceae</taxon>
        <taxon>Polynucleobacter</taxon>
    </lineage>
</organism>
<gene>
    <name evidence="1" type="ORF">B0G85_0923</name>
</gene>
<sequence length="300" mass="35418">MRDLVLYCKSYKRDFLRLKRLALSVEKFNVERIPFYVSTPDADKALFDEVLGDEATFIWVSDESIVRANPNADFILYQSMLGGLSQQIVKSEFWRLGISENYVCLDSDSVFIRDFRCSDFIGNNGEPYTVIHQNKDFFQMASNRRQLKVEKDLRAESVKVMDFFSRQGPVYYCAPSPFIWSSKVWRSLDENLLIPAGITIWEFIKKDMPESLVYGETLLKYRAIRLLPIEPIFRVYHYDWQYYLLRRIGETQARLIDGYLGVIYQSTWQSEMHLGGDAKPFFSRALKKIKRIYRYMQSFT</sequence>
<accession>A0A2M8VR38</accession>
<evidence type="ECO:0000313" key="1">
    <source>
        <dbReference type="EMBL" id="PJI79940.1"/>
    </source>
</evidence>
<keyword evidence="2" id="KW-1185">Reference proteome</keyword>
<evidence type="ECO:0008006" key="3">
    <source>
        <dbReference type="Google" id="ProtNLM"/>
    </source>
</evidence>
<comment type="caution">
    <text evidence="1">The sequence shown here is derived from an EMBL/GenBank/DDBJ whole genome shotgun (WGS) entry which is preliminary data.</text>
</comment>
<dbReference type="Proteomes" id="UP000229366">
    <property type="component" value="Unassembled WGS sequence"/>
</dbReference>
<dbReference type="AlphaFoldDB" id="A0A2M8VR38"/>
<dbReference type="InterPro" id="IPR045499">
    <property type="entry name" value="DUF6492"/>
</dbReference>
<dbReference type="Pfam" id="PF20102">
    <property type="entry name" value="DUF6492"/>
    <property type="match status" value="1"/>
</dbReference>
<name>A0A2M8VR38_9BURK</name>
<dbReference type="OrthoDB" id="5419196at2"/>
<proteinExistence type="predicted"/>
<protein>
    <recommendedName>
        <fullName evidence="3">Nucleotide-diphospho-sugar transferase domain-containing protein</fullName>
    </recommendedName>
</protein>
<dbReference type="RefSeq" id="WP_100379283.1">
    <property type="nucleotide sequence ID" value="NZ_CBCSBW010000002.1"/>
</dbReference>
<reference evidence="1 2" key="1">
    <citation type="submission" date="2017-11" db="EMBL/GenBank/DDBJ databases">
        <title>Genomic Encyclopedia of Type Strains, Phase III (KMG-III): the genomes of soil and plant-associated and newly described type strains.</title>
        <authorList>
            <person name="Whitman W."/>
        </authorList>
    </citation>
    <scope>NUCLEOTIDE SEQUENCE [LARGE SCALE GENOMIC DNA]</scope>
    <source>
        <strain evidence="1 2">UB-Domo-W1</strain>
    </source>
</reference>
<dbReference type="EMBL" id="PGTX01000002">
    <property type="protein sequence ID" value="PJI79940.1"/>
    <property type="molecule type" value="Genomic_DNA"/>
</dbReference>